<accession>A0A1C1YQI5</accession>
<feature type="domain" description="DUF6456" evidence="1">
    <location>
        <begin position="121"/>
        <end position="256"/>
    </location>
</feature>
<evidence type="ECO:0000313" key="2">
    <source>
        <dbReference type="EMBL" id="OCW55744.1"/>
    </source>
</evidence>
<dbReference type="AlphaFoldDB" id="A0A1C1YQI5"/>
<evidence type="ECO:0000259" key="1">
    <source>
        <dbReference type="Pfam" id="PF20057"/>
    </source>
</evidence>
<organism evidence="2 3">
    <name type="scientific">Hoeflea olei</name>
    <dbReference type="NCBI Taxonomy" id="1480615"/>
    <lineage>
        <taxon>Bacteria</taxon>
        <taxon>Pseudomonadati</taxon>
        <taxon>Pseudomonadota</taxon>
        <taxon>Alphaproteobacteria</taxon>
        <taxon>Hyphomicrobiales</taxon>
        <taxon>Rhizobiaceae</taxon>
        <taxon>Hoeflea</taxon>
    </lineage>
</organism>
<name>A0A1C1YQI5_9HYPH</name>
<dbReference type="Proteomes" id="UP000094795">
    <property type="component" value="Unassembled WGS sequence"/>
</dbReference>
<dbReference type="OrthoDB" id="7476630at2"/>
<dbReference type="STRING" id="1480615.AWJ14_14760"/>
<reference evidence="2 3" key="1">
    <citation type="submission" date="2015-12" db="EMBL/GenBank/DDBJ databases">
        <authorList>
            <person name="Shamseldin A."/>
            <person name="Moawad H."/>
            <person name="Abd El-Rahim W.M."/>
            <person name="Sadowsky M.J."/>
        </authorList>
    </citation>
    <scope>NUCLEOTIDE SEQUENCE [LARGE SCALE GENOMIC DNA]</scope>
    <source>
        <strain evidence="2 3">JC234</strain>
    </source>
</reference>
<evidence type="ECO:0000313" key="3">
    <source>
        <dbReference type="Proteomes" id="UP000094795"/>
    </source>
</evidence>
<proteinExistence type="predicted"/>
<dbReference type="InterPro" id="IPR045599">
    <property type="entry name" value="DUF6456"/>
</dbReference>
<keyword evidence="3" id="KW-1185">Reference proteome</keyword>
<dbReference type="RefSeq" id="WP_066183806.1">
    <property type="nucleotide sequence ID" value="NZ_LQZT01000049.1"/>
</dbReference>
<comment type="caution">
    <text evidence="2">The sequence shown here is derived from an EMBL/GenBank/DDBJ whole genome shotgun (WGS) entry which is preliminary data.</text>
</comment>
<gene>
    <name evidence="2" type="ORF">AWJ14_14760</name>
</gene>
<sequence length="274" mass="28897">MRSAEPRAARKALAGLLRFLGRDGASGPAPADAAGRITLLREDGASRPLDSALLRAALARGLAADGPAQPGEARGGAVRLYRTTPEGRAALRRWLADPESAFQDQHRSLAAASDPDLGALTVNLAESPLAALARLRGKGGEPFLSPAEVAAGERLRVDFTRAGMLPGLGQRWEPVRAQRQPGGAGGVAELTDAALQARQRTLAALAAVGPELSGVLLDLCCFLKGLADVERERQWPARSAKLMLRTALAALARHYEAPRRRDLRPRSAPPPHAP</sequence>
<dbReference type="Pfam" id="PF20057">
    <property type="entry name" value="DUF6456"/>
    <property type="match status" value="1"/>
</dbReference>
<dbReference type="EMBL" id="LQZT01000049">
    <property type="protein sequence ID" value="OCW55744.1"/>
    <property type="molecule type" value="Genomic_DNA"/>
</dbReference>
<protein>
    <recommendedName>
        <fullName evidence="1">DUF6456 domain-containing protein</fullName>
    </recommendedName>
</protein>